<evidence type="ECO:0000256" key="2">
    <source>
        <dbReference type="ARBA" id="ARBA00022707"/>
    </source>
</evidence>
<evidence type="ECO:0000256" key="6">
    <source>
        <dbReference type="ARBA" id="ARBA00023134"/>
    </source>
</evidence>
<dbReference type="Proteomes" id="UP001458880">
    <property type="component" value="Unassembled WGS sequence"/>
</dbReference>
<keyword evidence="4 10" id="KW-0547">Nucleotide-binding</keyword>
<dbReference type="Gene3D" id="3.40.50.300">
    <property type="entry name" value="P-loop containing nucleotide triphosphate hydrolases"/>
    <property type="match status" value="2"/>
</dbReference>
<evidence type="ECO:0000256" key="3">
    <source>
        <dbReference type="ARBA" id="ARBA00022723"/>
    </source>
</evidence>
<name>A0AAW1KLD7_POPJA</name>
<sequence length="461" mass="52084">MGCTSSAEERAALARSKQIEKNLKEDGIQAAKDIKLLLLARIKRWQLVVGEIDDMMSAGLGRVFQPHGLSHFLGLDVHDVGAGVADYKSDYSIICRIGSSELCFLGWCSRSSRDVISSIHIGTIISTTSCSDVFTMGCTVSAEERAAIARTKKINQEIKEEERKKEKDVKLLLLGAGESGKSTIVKQMKIIHESGFTSEDFKQYRPVVYSNTIQSLVAILRAMPNLGISYGNNEREMDGKMVFDVIQRMEDTEPFSEELLAAMKRLWADSGVQECFAKYFLDDLDRLGAKDYQPTEQDILRTRVKTTGIVEVHFSFKNLNFKLFDVGGQRSERKKWIHCFEDVTAIIFCVAMSEYDQVLHEDETTNRMQESLKIFLNKKDLFEEKIRKSPLTICFPEYAGAQEYGEAAAYIQAQFEAKNKSTTKEIYCHMTCATDTHNIQFVFDAVTDVIIANNLRNCGLY</sequence>
<keyword evidence="9" id="KW-0449">Lipoprotein</keyword>
<keyword evidence="3 11" id="KW-0479">Metal-binding</keyword>
<comment type="caution">
    <text evidence="12">The sequence shown here is derived from an EMBL/GenBank/DDBJ whole genome shotgun (WGS) entry which is preliminary data.</text>
</comment>
<dbReference type="Gene3D" id="1.10.400.10">
    <property type="entry name" value="GI Alpha 1, domain 2-like"/>
    <property type="match status" value="1"/>
</dbReference>
<evidence type="ECO:0000256" key="11">
    <source>
        <dbReference type="PIRSR" id="PIRSR601019-2"/>
    </source>
</evidence>
<gene>
    <name evidence="12" type="ORF">QE152_g22143</name>
</gene>
<protein>
    <submittedName>
        <fullName evidence="12">G-protein alpha subunit</fullName>
    </submittedName>
</protein>
<dbReference type="PANTHER" id="PTHR10218">
    <property type="entry name" value="GTP-BINDING PROTEIN ALPHA SUBUNIT"/>
    <property type="match status" value="1"/>
</dbReference>
<dbReference type="InterPro" id="IPR001131">
    <property type="entry name" value="Peptidase_M24B_aminopep-P_CS"/>
</dbReference>
<dbReference type="GO" id="GO:0005834">
    <property type="term" value="C:heterotrimeric G-protein complex"/>
    <property type="evidence" value="ECO:0007669"/>
    <property type="project" value="TreeGrafter"/>
</dbReference>
<feature type="binding site" evidence="10">
    <location>
        <begin position="325"/>
        <end position="329"/>
    </location>
    <ligand>
        <name>GTP</name>
        <dbReference type="ChEBI" id="CHEBI:37565"/>
    </ligand>
</feature>
<feature type="binding site" evidence="10">
    <location>
        <begin position="377"/>
        <end position="380"/>
    </location>
    <ligand>
        <name>GTP</name>
        <dbReference type="ChEBI" id="CHEBI:37565"/>
    </ligand>
</feature>
<dbReference type="GO" id="GO:0007188">
    <property type="term" value="P:adenylate cyclase-modulating G protein-coupled receptor signaling pathway"/>
    <property type="evidence" value="ECO:0007669"/>
    <property type="project" value="TreeGrafter"/>
</dbReference>
<dbReference type="InterPro" id="IPR036005">
    <property type="entry name" value="Creatinase/aminopeptidase-like"/>
</dbReference>
<dbReference type="PROSITE" id="PS00491">
    <property type="entry name" value="PROLINE_PEPTIDASE"/>
    <property type="match status" value="1"/>
</dbReference>
<dbReference type="PANTHER" id="PTHR10218:SF362">
    <property type="entry name" value="G PROTEIN ALPHA O SUBUNIT"/>
    <property type="match status" value="1"/>
</dbReference>
<dbReference type="PRINTS" id="PR00318">
    <property type="entry name" value="GPROTEINA"/>
</dbReference>
<dbReference type="GO" id="GO:0031683">
    <property type="term" value="F:G-protein beta/gamma-subunit complex binding"/>
    <property type="evidence" value="ECO:0007669"/>
    <property type="project" value="InterPro"/>
</dbReference>
<dbReference type="InterPro" id="IPR027417">
    <property type="entry name" value="P-loop_NTPase"/>
</dbReference>
<dbReference type="Gene3D" id="3.90.230.10">
    <property type="entry name" value="Creatinase/methionine aminopeptidase superfamily"/>
    <property type="match status" value="1"/>
</dbReference>
<evidence type="ECO:0000256" key="10">
    <source>
        <dbReference type="PIRSR" id="PIRSR601019-1"/>
    </source>
</evidence>
<feature type="binding site" evidence="10">
    <location>
        <begin position="178"/>
        <end position="183"/>
    </location>
    <ligand>
        <name>GTP</name>
        <dbReference type="ChEBI" id="CHEBI:37565"/>
    </ligand>
</feature>
<comment type="similarity">
    <text evidence="1">Belongs to the G-alpha family. G(i/o/t/z) subfamily.</text>
</comment>
<feature type="binding site" evidence="10">
    <location>
        <begin position="300"/>
        <end position="306"/>
    </location>
    <ligand>
        <name>GTP</name>
        <dbReference type="ChEBI" id="CHEBI:37565"/>
    </ligand>
</feature>
<evidence type="ECO:0000256" key="8">
    <source>
        <dbReference type="ARBA" id="ARBA00023224"/>
    </source>
</evidence>
<evidence type="ECO:0000256" key="5">
    <source>
        <dbReference type="ARBA" id="ARBA00022842"/>
    </source>
</evidence>
<dbReference type="FunFam" id="3.40.50.300:FF:003800">
    <property type="entry name" value="Guanine nucleotide-binding protein G(k) subunit alpha"/>
    <property type="match status" value="2"/>
</dbReference>
<dbReference type="PROSITE" id="PS51882">
    <property type="entry name" value="G_ALPHA"/>
    <property type="match status" value="1"/>
</dbReference>
<dbReference type="GO" id="GO:0003924">
    <property type="term" value="F:GTPase activity"/>
    <property type="evidence" value="ECO:0007669"/>
    <property type="project" value="InterPro"/>
</dbReference>
<accession>A0AAW1KLD7</accession>
<keyword evidence="8" id="KW-0807">Transducer</keyword>
<dbReference type="SMART" id="SM00275">
    <property type="entry name" value="G_alpha"/>
    <property type="match status" value="1"/>
</dbReference>
<dbReference type="GO" id="GO:0005737">
    <property type="term" value="C:cytoplasm"/>
    <property type="evidence" value="ECO:0007669"/>
    <property type="project" value="TreeGrafter"/>
</dbReference>
<feature type="binding site" evidence="11">
    <location>
        <position position="182"/>
    </location>
    <ligand>
        <name>Mg(2+)</name>
        <dbReference type="ChEBI" id="CHEBI:18420"/>
    </ligand>
</feature>
<dbReference type="EMBL" id="JASPKY010000211">
    <property type="protein sequence ID" value="KAK9720352.1"/>
    <property type="molecule type" value="Genomic_DNA"/>
</dbReference>
<evidence type="ECO:0000313" key="12">
    <source>
        <dbReference type="EMBL" id="KAK9720352.1"/>
    </source>
</evidence>
<evidence type="ECO:0000256" key="7">
    <source>
        <dbReference type="ARBA" id="ARBA00023139"/>
    </source>
</evidence>
<dbReference type="InterPro" id="IPR001019">
    <property type="entry name" value="Gprotein_alpha_su"/>
</dbReference>
<keyword evidence="6 10" id="KW-0342">GTP-binding</keyword>
<dbReference type="AlphaFoldDB" id="A0AAW1KLD7"/>
<dbReference type="SUPFAM" id="SSF47895">
    <property type="entry name" value="Transducin (alpha subunit), insertion domain"/>
    <property type="match status" value="1"/>
</dbReference>
<evidence type="ECO:0000256" key="1">
    <source>
        <dbReference type="ARBA" id="ARBA00006628"/>
    </source>
</evidence>
<dbReference type="SUPFAM" id="SSF52540">
    <property type="entry name" value="P-loop containing nucleoside triphosphate hydrolases"/>
    <property type="match status" value="1"/>
</dbReference>
<proteinExistence type="inferred from homology"/>
<dbReference type="CDD" id="cd00066">
    <property type="entry name" value="G-alpha"/>
    <property type="match status" value="1"/>
</dbReference>
<keyword evidence="7" id="KW-0564">Palmitate</keyword>
<dbReference type="GO" id="GO:0046872">
    <property type="term" value="F:metal ion binding"/>
    <property type="evidence" value="ECO:0007669"/>
    <property type="project" value="UniProtKB-KW"/>
</dbReference>
<feature type="binding site" evidence="11">
    <location>
        <position position="306"/>
    </location>
    <ligand>
        <name>Mg(2+)</name>
        <dbReference type="ChEBI" id="CHEBI:18420"/>
    </ligand>
</feature>
<organism evidence="12 13">
    <name type="scientific">Popillia japonica</name>
    <name type="common">Japanese beetle</name>
    <dbReference type="NCBI Taxonomy" id="7064"/>
    <lineage>
        <taxon>Eukaryota</taxon>
        <taxon>Metazoa</taxon>
        <taxon>Ecdysozoa</taxon>
        <taxon>Arthropoda</taxon>
        <taxon>Hexapoda</taxon>
        <taxon>Insecta</taxon>
        <taxon>Pterygota</taxon>
        <taxon>Neoptera</taxon>
        <taxon>Endopterygota</taxon>
        <taxon>Coleoptera</taxon>
        <taxon>Polyphaga</taxon>
        <taxon>Scarabaeiformia</taxon>
        <taxon>Scarabaeidae</taxon>
        <taxon>Rutelinae</taxon>
        <taxon>Popillia</taxon>
    </lineage>
</organism>
<dbReference type="Pfam" id="PF00503">
    <property type="entry name" value="G-alpha"/>
    <property type="match status" value="1"/>
</dbReference>
<evidence type="ECO:0000256" key="9">
    <source>
        <dbReference type="ARBA" id="ARBA00023288"/>
    </source>
</evidence>
<evidence type="ECO:0000313" key="13">
    <source>
        <dbReference type="Proteomes" id="UP001458880"/>
    </source>
</evidence>
<dbReference type="GO" id="GO:0005525">
    <property type="term" value="F:GTP binding"/>
    <property type="evidence" value="ECO:0007669"/>
    <property type="project" value="UniProtKB-KW"/>
</dbReference>
<dbReference type="FunFam" id="3.40.50.300:FF:000720">
    <property type="entry name" value="Guanine nucleotide-binding protein G(k) subunit alpha"/>
    <property type="match status" value="1"/>
</dbReference>
<dbReference type="InterPro" id="IPR011025">
    <property type="entry name" value="GproteinA_insert"/>
</dbReference>
<evidence type="ECO:0000256" key="4">
    <source>
        <dbReference type="ARBA" id="ARBA00022741"/>
    </source>
</evidence>
<keyword evidence="5 11" id="KW-0460">Magnesium</keyword>
<keyword evidence="2" id="KW-0519">Myristate</keyword>
<dbReference type="GO" id="GO:0001664">
    <property type="term" value="F:G protein-coupled receptor binding"/>
    <property type="evidence" value="ECO:0007669"/>
    <property type="project" value="TreeGrafter"/>
</dbReference>
<reference evidence="12 13" key="1">
    <citation type="journal article" date="2024" name="BMC Genomics">
        <title>De novo assembly and annotation of Popillia japonica's genome with initial clues to its potential as an invasive pest.</title>
        <authorList>
            <person name="Cucini C."/>
            <person name="Boschi S."/>
            <person name="Funari R."/>
            <person name="Cardaioli E."/>
            <person name="Iannotti N."/>
            <person name="Marturano G."/>
            <person name="Paoli F."/>
            <person name="Bruttini M."/>
            <person name="Carapelli A."/>
            <person name="Frati F."/>
            <person name="Nardi F."/>
        </authorList>
    </citation>
    <scope>NUCLEOTIDE SEQUENCE [LARGE SCALE GENOMIC DNA]</scope>
    <source>
        <strain evidence="12">DMR45628</strain>
    </source>
</reference>
<keyword evidence="13" id="KW-1185">Reference proteome</keyword>
<feature type="binding site" evidence="10">
    <location>
        <position position="433"/>
    </location>
    <ligand>
        <name>GTP</name>
        <dbReference type="ChEBI" id="CHEBI:37565"/>
    </ligand>
</feature>